<evidence type="ECO:0000256" key="1">
    <source>
        <dbReference type="SAM" id="MobiDB-lite"/>
    </source>
</evidence>
<feature type="compositionally biased region" description="Polar residues" evidence="1">
    <location>
        <begin position="37"/>
        <end position="48"/>
    </location>
</feature>
<accession>A0A813HRK2</accession>
<feature type="region of interest" description="Disordered" evidence="1">
    <location>
        <begin position="30"/>
        <end position="53"/>
    </location>
</feature>
<evidence type="ECO:0000313" key="2">
    <source>
        <dbReference type="EMBL" id="CAE8640367.1"/>
    </source>
</evidence>
<dbReference type="OrthoDB" id="431607at2759"/>
<sequence>MLTISISESLSIGPEANWSEWQAENDMVSWMDGNDASGATESTGQQPAASPWELPGLQHLNEFAIWQQQGVDPSMGKPLWPSAPIDFRSQAAGKEAKPLPEMTWQAPQKLAVEGGETMVPTSSWASPLRVPLPEPMVEGTPLADMPFDLPSELTSLARAATWSPDEKSMSVLNQAAGCFGLEPPPGLRVPSRASAAEQGLEKVAAAAAAAVLLQKPAAPALSAADHALPLGMSIGTADVGGSTCTRIEWRVEDLYGKLQASMGRPLVSPPFSALGLPNLRLMVFPDGRDTMKNARSGERKGLYAAMIKKGPLHGALKLKADCLECATVMKVNLTVGKVRAGPLRYDFSEQAIHGLDDFGVDWLKQVDKSNGSLTVGMEILEVRSQDTVR</sequence>
<evidence type="ECO:0000313" key="3">
    <source>
        <dbReference type="Proteomes" id="UP000654075"/>
    </source>
</evidence>
<proteinExistence type="predicted"/>
<organism evidence="2 3">
    <name type="scientific">Polarella glacialis</name>
    <name type="common">Dinoflagellate</name>
    <dbReference type="NCBI Taxonomy" id="89957"/>
    <lineage>
        <taxon>Eukaryota</taxon>
        <taxon>Sar</taxon>
        <taxon>Alveolata</taxon>
        <taxon>Dinophyceae</taxon>
        <taxon>Suessiales</taxon>
        <taxon>Suessiaceae</taxon>
        <taxon>Polarella</taxon>
    </lineage>
</organism>
<name>A0A813HRK2_POLGL</name>
<gene>
    <name evidence="2" type="ORF">PGLA1383_LOCUS55241</name>
</gene>
<dbReference type="AlphaFoldDB" id="A0A813HRK2"/>
<dbReference type="EMBL" id="CAJNNV010032570">
    <property type="protein sequence ID" value="CAE8640367.1"/>
    <property type="molecule type" value="Genomic_DNA"/>
</dbReference>
<comment type="caution">
    <text evidence="2">The sequence shown here is derived from an EMBL/GenBank/DDBJ whole genome shotgun (WGS) entry which is preliminary data.</text>
</comment>
<dbReference type="Proteomes" id="UP000654075">
    <property type="component" value="Unassembled WGS sequence"/>
</dbReference>
<reference evidence="2" key="1">
    <citation type="submission" date="2021-02" db="EMBL/GenBank/DDBJ databases">
        <authorList>
            <person name="Dougan E. K."/>
            <person name="Rhodes N."/>
            <person name="Thang M."/>
            <person name="Chan C."/>
        </authorList>
    </citation>
    <scope>NUCLEOTIDE SEQUENCE</scope>
</reference>
<keyword evidence="3" id="KW-1185">Reference proteome</keyword>
<protein>
    <submittedName>
        <fullName evidence="2">Uncharacterized protein</fullName>
    </submittedName>
</protein>